<protein>
    <submittedName>
        <fullName evidence="1">Uncharacterized protein</fullName>
    </submittedName>
</protein>
<dbReference type="EMBL" id="CM044705">
    <property type="protein sequence ID" value="KAI5661008.1"/>
    <property type="molecule type" value="Genomic_DNA"/>
</dbReference>
<accession>A0ACC0AM26</accession>
<keyword evidence="2" id="KW-1185">Reference proteome</keyword>
<reference evidence="2" key="1">
    <citation type="journal article" date="2023" name="Nat. Plants">
        <title>Single-cell RNA sequencing provides a high-resolution roadmap for understanding the multicellular compartmentation of specialized metabolism.</title>
        <authorList>
            <person name="Sun S."/>
            <person name="Shen X."/>
            <person name="Li Y."/>
            <person name="Li Y."/>
            <person name="Wang S."/>
            <person name="Li R."/>
            <person name="Zhang H."/>
            <person name="Shen G."/>
            <person name="Guo B."/>
            <person name="Wei J."/>
            <person name="Xu J."/>
            <person name="St-Pierre B."/>
            <person name="Chen S."/>
            <person name="Sun C."/>
        </authorList>
    </citation>
    <scope>NUCLEOTIDE SEQUENCE [LARGE SCALE GENOMIC DNA]</scope>
</reference>
<organism evidence="1 2">
    <name type="scientific">Catharanthus roseus</name>
    <name type="common">Madagascar periwinkle</name>
    <name type="synonym">Vinca rosea</name>
    <dbReference type="NCBI Taxonomy" id="4058"/>
    <lineage>
        <taxon>Eukaryota</taxon>
        <taxon>Viridiplantae</taxon>
        <taxon>Streptophyta</taxon>
        <taxon>Embryophyta</taxon>
        <taxon>Tracheophyta</taxon>
        <taxon>Spermatophyta</taxon>
        <taxon>Magnoliopsida</taxon>
        <taxon>eudicotyledons</taxon>
        <taxon>Gunneridae</taxon>
        <taxon>Pentapetalae</taxon>
        <taxon>asterids</taxon>
        <taxon>lamiids</taxon>
        <taxon>Gentianales</taxon>
        <taxon>Apocynaceae</taxon>
        <taxon>Rauvolfioideae</taxon>
        <taxon>Vinceae</taxon>
        <taxon>Catharanthinae</taxon>
        <taxon>Catharanthus</taxon>
    </lineage>
</organism>
<sequence>MGLCASSQIISRQNGRFFNFPYTIMIIQLNGNLQELKKPVIKAREILTQNPNCFICCSETMNVGSIPIPIAEDDELQAGQLYFLMPISKSQFPLTLQDLCTMAIKASKALNLSEDRSSPIFIDEKCSAVGGLWSMAAAAGGGGNWKLTNGGYNGGATPAS</sequence>
<evidence type="ECO:0000313" key="1">
    <source>
        <dbReference type="EMBL" id="KAI5661008.1"/>
    </source>
</evidence>
<name>A0ACC0AM26_CATRO</name>
<proteinExistence type="predicted"/>
<dbReference type="Proteomes" id="UP001060085">
    <property type="component" value="Linkage Group LG05"/>
</dbReference>
<evidence type="ECO:0000313" key="2">
    <source>
        <dbReference type="Proteomes" id="UP001060085"/>
    </source>
</evidence>
<comment type="caution">
    <text evidence="1">The sequence shown here is derived from an EMBL/GenBank/DDBJ whole genome shotgun (WGS) entry which is preliminary data.</text>
</comment>
<gene>
    <name evidence="1" type="ORF">M9H77_20331</name>
</gene>